<reference evidence="4" key="1">
    <citation type="submission" date="2023-03" db="EMBL/GenBank/DDBJ databases">
        <title>Selenobaculum gbiensis gen. nov. sp. nov., a new bacterium isolated from the gut microbiota of IBD patient.</title>
        <authorList>
            <person name="Yeo S."/>
            <person name="Park H."/>
            <person name="Huh C.S."/>
        </authorList>
    </citation>
    <scope>NUCLEOTIDE SEQUENCE</scope>
    <source>
        <strain evidence="4">ICN-92133</strain>
    </source>
</reference>
<dbReference type="KEGG" id="sgbi:P3F81_06345"/>
<dbReference type="EC" id="1.3.1.54" evidence="4"/>
<dbReference type="Pfam" id="PF02571">
    <property type="entry name" value="CbiJ"/>
    <property type="match status" value="1"/>
</dbReference>
<keyword evidence="5" id="KW-1185">Reference proteome</keyword>
<protein>
    <submittedName>
        <fullName evidence="4">Precorrin-6A reductase</fullName>
        <ecNumber evidence="4">1.3.1.54</ecNumber>
    </submittedName>
</protein>
<keyword evidence="3 4" id="KW-0560">Oxidoreductase</keyword>
<gene>
    <name evidence="4" type="primary">cobK</name>
    <name evidence="4" type="ORF">P3F81_06345</name>
</gene>
<dbReference type="GO" id="GO:0009236">
    <property type="term" value="P:cobalamin biosynthetic process"/>
    <property type="evidence" value="ECO:0007669"/>
    <property type="project" value="UniProtKB-KW"/>
</dbReference>
<evidence type="ECO:0000256" key="3">
    <source>
        <dbReference type="ARBA" id="ARBA00023002"/>
    </source>
</evidence>
<evidence type="ECO:0000313" key="4">
    <source>
        <dbReference type="EMBL" id="WIW71911.1"/>
    </source>
</evidence>
<dbReference type="PANTHER" id="PTHR36925">
    <property type="entry name" value="COBALT-PRECORRIN-6A REDUCTASE"/>
    <property type="match status" value="1"/>
</dbReference>
<dbReference type="RefSeq" id="WP_147668733.1">
    <property type="nucleotide sequence ID" value="NZ_CP120678.1"/>
</dbReference>
<proteinExistence type="predicted"/>
<organism evidence="4 5">
    <name type="scientific">Selenobaculum gibii</name>
    <dbReference type="NCBI Taxonomy" id="3054208"/>
    <lineage>
        <taxon>Bacteria</taxon>
        <taxon>Bacillati</taxon>
        <taxon>Bacillota</taxon>
        <taxon>Negativicutes</taxon>
        <taxon>Selenomonadales</taxon>
        <taxon>Selenomonadaceae</taxon>
        <taxon>Selenobaculum</taxon>
    </lineage>
</organism>
<dbReference type="NCBIfam" id="TIGR00715">
    <property type="entry name" value="precor6x_red"/>
    <property type="match status" value="1"/>
</dbReference>
<name>A0A9Y2ETQ1_9FIRM</name>
<dbReference type="AlphaFoldDB" id="A0A9Y2ETQ1"/>
<evidence type="ECO:0000313" key="5">
    <source>
        <dbReference type="Proteomes" id="UP001243623"/>
    </source>
</evidence>
<dbReference type="PROSITE" id="PS51014">
    <property type="entry name" value="COBK_CBIJ"/>
    <property type="match status" value="1"/>
</dbReference>
<dbReference type="PANTHER" id="PTHR36925:SF1">
    <property type="entry name" value="COBALT-PRECORRIN-6A REDUCTASE"/>
    <property type="match status" value="1"/>
</dbReference>
<dbReference type="Proteomes" id="UP001243623">
    <property type="component" value="Chromosome"/>
</dbReference>
<comment type="pathway">
    <text evidence="1">Cofactor biosynthesis; adenosylcobalamin biosynthesis.</text>
</comment>
<dbReference type="GO" id="GO:0016994">
    <property type="term" value="F:precorrin-6A reductase activity"/>
    <property type="evidence" value="ECO:0007669"/>
    <property type="project" value="UniProtKB-EC"/>
</dbReference>
<sequence length="256" mass="28635">MILILAGTQDARELAISLQQLGFSITASVISKYGEFLYENLEIKVQSQVLDAKTMRDFIVAHSITTVIDATHPYAMNVSKTSLAICETLNIPYIRYERAKTALPSYDKMSIVTDYDEAVSLAAAIGKRIFLTIGSRNLKYFAKLLGNKEYFLVARVLPDETVLHECFSMGFMPNQLILMQGPFSQTLNRELYKKYQADVIITKDSGAVGGTDTKISAAIELNIPIIMIARPKLAYKTVANTLEEVIYLLEKNKMNQ</sequence>
<accession>A0A9Y2ETQ1</accession>
<keyword evidence="2" id="KW-0169">Cobalamin biosynthesis</keyword>
<evidence type="ECO:0000256" key="1">
    <source>
        <dbReference type="ARBA" id="ARBA00004953"/>
    </source>
</evidence>
<dbReference type="InterPro" id="IPR003723">
    <property type="entry name" value="Precorrin-6x_reduct"/>
</dbReference>
<evidence type="ECO:0000256" key="2">
    <source>
        <dbReference type="ARBA" id="ARBA00022573"/>
    </source>
</evidence>
<dbReference type="EMBL" id="CP120678">
    <property type="protein sequence ID" value="WIW71911.1"/>
    <property type="molecule type" value="Genomic_DNA"/>
</dbReference>